<dbReference type="OrthoDB" id="9805215at2"/>
<keyword evidence="2" id="KW-0004">4Fe-4S</keyword>
<dbReference type="PROSITE" id="PS51449">
    <property type="entry name" value="MTTASE_N"/>
    <property type="match status" value="1"/>
</dbReference>
<dbReference type="EMBL" id="OMOI01000002">
    <property type="protein sequence ID" value="SPF79127.1"/>
    <property type="molecule type" value="Genomic_DNA"/>
</dbReference>
<dbReference type="AlphaFoldDB" id="A0A2R8ATB9"/>
<organism evidence="11 12">
    <name type="scientific">Aliiroseovarius pelagivivens</name>
    <dbReference type="NCBI Taxonomy" id="1639690"/>
    <lineage>
        <taxon>Bacteria</taxon>
        <taxon>Pseudomonadati</taxon>
        <taxon>Pseudomonadota</taxon>
        <taxon>Alphaproteobacteria</taxon>
        <taxon>Rhodobacterales</taxon>
        <taxon>Paracoccaceae</taxon>
        <taxon>Aliiroseovarius</taxon>
    </lineage>
</organism>
<evidence type="ECO:0000256" key="4">
    <source>
        <dbReference type="ARBA" id="ARBA00022691"/>
    </source>
</evidence>
<dbReference type="SFLD" id="SFLDG01082">
    <property type="entry name" value="B12-binding_domain_containing"/>
    <property type="match status" value="1"/>
</dbReference>
<gene>
    <name evidence="11" type="primary">mtaB</name>
    <name evidence="11" type="ORF">ALP8811_03063</name>
</gene>
<dbReference type="GO" id="GO:0046872">
    <property type="term" value="F:metal ion binding"/>
    <property type="evidence" value="ECO:0007669"/>
    <property type="project" value="UniProtKB-KW"/>
</dbReference>
<name>A0A2R8ATB9_9RHOB</name>
<evidence type="ECO:0000259" key="9">
    <source>
        <dbReference type="PROSITE" id="PS51449"/>
    </source>
</evidence>
<evidence type="ECO:0000259" key="10">
    <source>
        <dbReference type="PROSITE" id="PS51918"/>
    </source>
</evidence>
<dbReference type="SFLD" id="SFLDS00029">
    <property type="entry name" value="Radical_SAM"/>
    <property type="match status" value="1"/>
</dbReference>
<dbReference type="InterPro" id="IPR023404">
    <property type="entry name" value="rSAM_horseshoe"/>
</dbReference>
<evidence type="ECO:0000313" key="12">
    <source>
        <dbReference type="Proteomes" id="UP000244911"/>
    </source>
</evidence>
<dbReference type="CDD" id="cd01335">
    <property type="entry name" value="Radical_SAM"/>
    <property type="match status" value="1"/>
</dbReference>
<accession>A0A2R8ATB9</accession>
<dbReference type="NCBIfam" id="TIGR00089">
    <property type="entry name" value="MiaB/RimO family radical SAM methylthiotransferase"/>
    <property type="match status" value="1"/>
</dbReference>
<dbReference type="InterPro" id="IPR006467">
    <property type="entry name" value="MiaB-like_bact"/>
</dbReference>
<dbReference type="EC" id="2.8.4.5" evidence="11"/>
<dbReference type="PANTHER" id="PTHR11918:SF45">
    <property type="entry name" value="THREONYLCARBAMOYLADENOSINE TRNA METHYLTHIOTRANSFERASE"/>
    <property type="match status" value="1"/>
</dbReference>
<keyword evidence="4" id="KW-0949">S-adenosyl-L-methionine</keyword>
<dbReference type="NCBIfam" id="TIGR01579">
    <property type="entry name" value="MiaB-like-C"/>
    <property type="match status" value="1"/>
</dbReference>
<evidence type="ECO:0000313" key="11">
    <source>
        <dbReference type="EMBL" id="SPF79127.1"/>
    </source>
</evidence>
<evidence type="ECO:0000256" key="8">
    <source>
        <dbReference type="SAM" id="Coils"/>
    </source>
</evidence>
<dbReference type="Gene3D" id="3.80.30.20">
    <property type="entry name" value="tm_1862 like domain"/>
    <property type="match status" value="1"/>
</dbReference>
<keyword evidence="8" id="KW-0175">Coiled coil</keyword>
<evidence type="ECO:0000256" key="1">
    <source>
        <dbReference type="ARBA" id="ARBA00001966"/>
    </source>
</evidence>
<comment type="cofactor">
    <cofactor evidence="1">
        <name>[4Fe-4S] cluster</name>
        <dbReference type="ChEBI" id="CHEBI:49883"/>
    </cofactor>
</comment>
<evidence type="ECO:0000256" key="2">
    <source>
        <dbReference type="ARBA" id="ARBA00022485"/>
    </source>
</evidence>
<evidence type="ECO:0000256" key="5">
    <source>
        <dbReference type="ARBA" id="ARBA00022723"/>
    </source>
</evidence>
<dbReference type="GO" id="GO:0035598">
    <property type="term" value="F:tRNA (N(6)-L-threonylcarbamoyladenosine(37)-C(2))-methylthiotransferase activity"/>
    <property type="evidence" value="ECO:0007669"/>
    <property type="project" value="UniProtKB-EC"/>
</dbReference>
<dbReference type="GO" id="GO:0051539">
    <property type="term" value="F:4 iron, 4 sulfur cluster binding"/>
    <property type="evidence" value="ECO:0007669"/>
    <property type="project" value="UniProtKB-KW"/>
</dbReference>
<dbReference type="PROSITE" id="PS01278">
    <property type="entry name" value="MTTASE_RADICAL"/>
    <property type="match status" value="1"/>
</dbReference>
<feature type="coiled-coil region" evidence="8">
    <location>
        <begin position="41"/>
        <end position="68"/>
    </location>
</feature>
<dbReference type="PANTHER" id="PTHR11918">
    <property type="entry name" value="RADICAL SAM PROTEINS"/>
    <property type="match status" value="1"/>
</dbReference>
<keyword evidence="12" id="KW-1185">Reference proteome</keyword>
<dbReference type="Gene3D" id="3.40.50.12160">
    <property type="entry name" value="Methylthiotransferase, N-terminal domain"/>
    <property type="match status" value="1"/>
</dbReference>
<dbReference type="RefSeq" id="WP_108858092.1">
    <property type="nucleotide sequence ID" value="NZ_OMOI01000002.1"/>
</dbReference>
<reference evidence="12" key="1">
    <citation type="submission" date="2018-03" db="EMBL/GenBank/DDBJ databases">
        <authorList>
            <person name="Rodrigo-Torres L."/>
            <person name="Arahal R. D."/>
            <person name="Lucena T."/>
        </authorList>
    </citation>
    <scope>NUCLEOTIDE SEQUENCE [LARGE SCALE GENOMIC DNA]</scope>
    <source>
        <strain evidence="12">CECT 8811</strain>
    </source>
</reference>
<protein>
    <submittedName>
        <fullName evidence="11">Threonylcarbamoyladenosine tRNA methylthiotransferase MtaB</fullName>
        <ecNumber evidence="11">2.8.4.5</ecNumber>
    </submittedName>
</protein>
<dbReference type="Proteomes" id="UP000244911">
    <property type="component" value="Unassembled WGS sequence"/>
</dbReference>
<evidence type="ECO:0000256" key="7">
    <source>
        <dbReference type="ARBA" id="ARBA00023014"/>
    </source>
</evidence>
<sequence length="420" mass="46224">MGATPPVFATLGCRLNAYETEAMKRLADEAGVESAVVVNTCAVTAEAVRKARQEIRKLRRENPDAKVIVTGCAAQTEPETFANMDEVDAVIGNHEKMSPETWAGLAPDLIGETERVQVNDIMSVTETASHLIDGFGTRSRAYVQVQNGCDHRCTFCIIPYGRGNSRSVPAGVVVDQIKRLVDRGFNEVVLTGVDLTSWGADLPGEPRLGDLVMRILRLVPDLPRLRISSIDSIEADENLMLAIASEPRLMPHLHLSLQHGDDLILKRMKRRHLRDDAIAFCEEARKLRPGITFGADIIAGFPTETDAHFDNSLKLVEDCDLTWLHVFPYSKREGTPAAKIPSKVDGNVIKARAARLRAAGDAQVQRHLEAQMGQEHQILMENPTMGRTAHFAEVIFTTSQEEGALITATPTRIVDKQLVV</sequence>
<dbReference type="Pfam" id="PF04055">
    <property type="entry name" value="Radical_SAM"/>
    <property type="match status" value="1"/>
</dbReference>
<evidence type="ECO:0000256" key="6">
    <source>
        <dbReference type="ARBA" id="ARBA00023004"/>
    </source>
</evidence>
<dbReference type="SUPFAM" id="SSF102114">
    <property type="entry name" value="Radical SAM enzymes"/>
    <property type="match status" value="1"/>
</dbReference>
<dbReference type="InterPro" id="IPR006638">
    <property type="entry name" value="Elp3/MiaA/NifB-like_rSAM"/>
</dbReference>
<keyword evidence="7" id="KW-0411">Iron-sulfur</keyword>
<dbReference type="InterPro" id="IPR007197">
    <property type="entry name" value="rSAM"/>
</dbReference>
<feature type="domain" description="Radical SAM core" evidence="10">
    <location>
        <begin position="135"/>
        <end position="366"/>
    </location>
</feature>
<dbReference type="InterPro" id="IPR038135">
    <property type="entry name" value="Methylthiotransferase_N_sf"/>
</dbReference>
<dbReference type="InterPro" id="IPR013848">
    <property type="entry name" value="Methylthiotransferase_N"/>
</dbReference>
<keyword evidence="3 11" id="KW-0808">Transferase</keyword>
<proteinExistence type="predicted"/>
<dbReference type="InterPro" id="IPR058240">
    <property type="entry name" value="rSAM_sf"/>
</dbReference>
<keyword evidence="5" id="KW-0479">Metal-binding</keyword>
<dbReference type="InterPro" id="IPR005839">
    <property type="entry name" value="Methylthiotransferase"/>
</dbReference>
<dbReference type="PROSITE" id="PS51918">
    <property type="entry name" value="RADICAL_SAM"/>
    <property type="match status" value="1"/>
</dbReference>
<evidence type="ECO:0000256" key="3">
    <source>
        <dbReference type="ARBA" id="ARBA00022679"/>
    </source>
</evidence>
<dbReference type="SMART" id="SM00729">
    <property type="entry name" value="Elp3"/>
    <property type="match status" value="1"/>
</dbReference>
<feature type="domain" description="MTTase N-terminal" evidence="9">
    <location>
        <begin position="4"/>
        <end position="115"/>
    </location>
</feature>
<dbReference type="InterPro" id="IPR020612">
    <property type="entry name" value="Methylthiotransferase_CS"/>
</dbReference>
<dbReference type="Pfam" id="PF00919">
    <property type="entry name" value="UPF0004"/>
    <property type="match status" value="1"/>
</dbReference>
<keyword evidence="6" id="KW-0408">Iron</keyword>